<gene>
    <name evidence="1" type="ORF">VFSR5_2693</name>
</gene>
<comment type="caution">
    <text evidence="1">The sequence shown here is derived from an EMBL/GenBank/DDBJ whole genome shotgun (WGS) entry which is preliminary data.</text>
</comment>
<evidence type="ECO:0000313" key="1">
    <source>
        <dbReference type="EMBL" id="EHN67968.1"/>
    </source>
</evidence>
<accession>A0AAV3EM73</accession>
<evidence type="ECO:0008006" key="3">
    <source>
        <dbReference type="Google" id="ProtNLM"/>
    </source>
</evidence>
<dbReference type="AlphaFoldDB" id="A0AAV3EM73"/>
<name>A0AAV3EM73_ALIFS</name>
<organism evidence="1 2">
    <name type="scientific">Aliivibrio fischeri SR5</name>
    <dbReference type="NCBI Taxonomy" id="1088719"/>
    <lineage>
        <taxon>Bacteria</taxon>
        <taxon>Pseudomonadati</taxon>
        <taxon>Pseudomonadota</taxon>
        <taxon>Gammaproteobacteria</taxon>
        <taxon>Vibrionales</taxon>
        <taxon>Vibrionaceae</taxon>
        <taxon>Aliivibrio</taxon>
    </lineage>
</organism>
<dbReference type="EMBL" id="AHIH01000015">
    <property type="protein sequence ID" value="EHN67968.1"/>
    <property type="molecule type" value="Genomic_DNA"/>
</dbReference>
<reference evidence="1 2" key="1">
    <citation type="journal article" date="2012" name="J. Bacteriol.">
        <title>Draft Genome Sequence of Vibrio fischeri SR5, a Strain Isolated from the Light Organ of the Mediterranean Squid Sepiola robusta.</title>
        <authorList>
            <person name="Gyllborg M.C."/>
            <person name="Sahl J.W."/>
            <person name="Cronin D.C.III."/>
            <person name="Rasko D.A."/>
            <person name="Mandel M.J."/>
        </authorList>
    </citation>
    <scope>NUCLEOTIDE SEQUENCE [LARGE SCALE GENOMIC DNA]</scope>
    <source>
        <strain evidence="1 2">SR5</strain>
    </source>
</reference>
<dbReference type="Proteomes" id="UP000004521">
    <property type="component" value="Unassembled WGS sequence"/>
</dbReference>
<proteinExistence type="predicted"/>
<evidence type="ECO:0000313" key="2">
    <source>
        <dbReference type="Proteomes" id="UP000004521"/>
    </source>
</evidence>
<sequence length="349" mass="39687">MAERVAWRCSFPGCQKNTVGPNSSDPTKKINNGIAAHICAAAPNGPRYDLNMSPEERKSITNGIWMCRDHGSLIDSDYSEYSVDTLKQWKQNAEDNAATSLREPTKVSDLSGSSFLQLGNQLICNVHWYQVSANKWKFELVNIEIGNKHDFHDYILNFNNLDEHERYVVVESQGDARLLNEIKLSVENQTQYIELSVKDKMPSTDPNKLGFTLKLGEDGDLCIDSGIMRISGIEAAVQSLSTTMSFIRGELKDAEWLGSNVTDYYHRYSGDLQLFSRLIKMEFIRLSLIPMKEYLGSEKRTSLPFVKRFNKITVLSRDLKFSSIIVNVDLEWGDCTNWNGEVRVFILET</sequence>
<protein>
    <recommendedName>
        <fullName evidence="3">Lysogenic conversion protein</fullName>
    </recommendedName>
</protein>